<feature type="transmembrane region" description="Helical" evidence="7">
    <location>
        <begin position="301"/>
        <end position="319"/>
    </location>
</feature>
<keyword evidence="9" id="KW-1185">Reference proteome</keyword>
<feature type="transmembrane region" description="Helical" evidence="7">
    <location>
        <begin position="838"/>
        <end position="863"/>
    </location>
</feature>
<name>A0AAJ7DX84_9HYME</name>
<sequence>MSGFDFNHHNPRARAFTLDGAAPKSTDVQRVSAIPGSEDAGEEDDYSASACAIIQRRNSSRRHSRRKRRPSSPFSPDVEDPHRRRSSAYTSSSGDTAISIEDSGGGIEEQQIFENLKLHKEVLSGVKQQPWPLRKKLKLVRQAKAYVRKHEGALQERLAQTRSTRDAIARASILLNKNWQYFKREIINLKTFLVPWERRIKQIESQFGSAVASYFIFLRWLFWINLVISATLVTFVAIPELLATLQNATIAGERKTMLPEEQVKSNHLLTLWEFEGNLKYSPFFYGWYANQHTYKAYKLPLAYFVVNLVVYTYSFVVILRKMAKNSRMSKLSEKEDECAFSWKLFTGWDFMIGNAETANNRIGSIVLGLKEALLEESEKHRDERNWKIISIRIFVNLLVMGMLAISAYAVVEVVERSENIEDTNRNWWRQNEITVVMTLISYSFPILFEVLGIIESHHPRKQLRLQLGRIMILNLLNMYSLIYALFKKINSSDEKLQGLKPIDSASEMSCFDKLVPCASSIVAMSLVLHSNLSSTFKLKENVGLSPKSYASAEITNHTFVMDDEFLHSSYEEIPLDKNVNASGIFDEWTTKAEESDENFSTLIDPSDYGSSNFTTENITEAFDSIETSSSNSLKVRSSIREFDENAININENKIFFEDDYPHINYNDYGFLELDNTTVDYFQDSPSPSPGYSTDSVESSFSRSTFTTSIVNPNIPTNIPTNSCSELTQILRCYERICEMKTITSDNNFSVSTTSLDIKTRRLLRGLCWETMFGQEIAKLTMMDLVLTVFSTMGMDFFRAIFVRYMNNCWCWDLEKQFPQYGDFKIAENILHLVNNQGMVWMGIFFSPGLIVLNVIKLIILMYLRSWTVLTCNVPHEIVFRASRSNNFYLALLLTMLFLCVLPVGYAIVWVEPSWHCGPFSGYKRIYHLATTSLRNALPSYIHEYRVLDYIASPGIVIPLIVLMALIIYYMVSLTNSLRESNNDLKIQLRQERTEERRKMFRIVERRFDAHETPFARWKKILPGIGTNKLADVILEKVGIAEMEGRELKRQSGGSENGELTEAEQESLPHDPPAPVELNECEDLMPRVRERINEEPTSPTIKSGNERLPSC</sequence>
<dbReference type="GeneID" id="105363701"/>
<evidence type="ECO:0000256" key="3">
    <source>
        <dbReference type="ARBA" id="ARBA00022692"/>
    </source>
</evidence>
<keyword evidence="5 7" id="KW-0472">Membrane</keyword>
<evidence type="ECO:0000256" key="2">
    <source>
        <dbReference type="ARBA" id="ARBA00006510"/>
    </source>
</evidence>
<feature type="domain" description="TMC" evidence="8">
    <location>
        <begin position="767"/>
        <end position="882"/>
    </location>
</feature>
<dbReference type="Proteomes" id="UP000695007">
    <property type="component" value="Unplaced"/>
</dbReference>
<feature type="transmembrane region" description="Helical" evidence="7">
    <location>
        <begin position="887"/>
        <end position="910"/>
    </location>
</feature>
<evidence type="ECO:0000256" key="5">
    <source>
        <dbReference type="ARBA" id="ARBA00023136"/>
    </source>
</evidence>
<protein>
    <submittedName>
        <fullName evidence="10">Transmembrane channel-like protein 3</fullName>
    </submittedName>
</protein>
<organism evidence="9 10">
    <name type="scientific">Ceratosolen solmsi marchali</name>
    <dbReference type="NCBI Taxonomy" id="326594"/>
    <lineage>
        <taxon>Eukaryota</taxon>
        <taxon>Metazoa</taxon>
        <taxon>Ecdysozoa</taxon>
        <taxon>Arthropoda</taxon>
        <taxon>Hexapoda</taxon>
        <taxon>Insecta</taxon>
        <taxon>Pterygota</taxon>
        <taxon>Neoptera</taxon>
        <taxon>Endopterygota</taxon>
        <taxon>Hymenoptera</taxon>
        <taxon>Apocrita</taxon>
        <taxon>Proctotrupomorpha</taxon>
        <taxon>Chalcidoidea</taxon>
        <taxon>Agaonidae</taxon>
        <taxon>Agaoninae</taxon>
        <taxon>Ceratosolen</taxon>
    </lineage>
</organism>
<feature type="transmembrane region" description="Helical" evidence="7">
    <location>
        <begin position="466"/>
        <end position="486"/>
    </location>
</feature>
<comment type="subcellular location">
    <subcellularLocation>
        <location evidence="1">Membrane</location>
        <topology evidence="1">Multi-pass membrane protein</topology>
    </subcellularLocation>
</comment>
<feature type="compositionally biased region" description="Polar residues" evidence="6">
    <location>
        <begin position="87"/>
        <end position="96"/>
    </location>
</feature>
<evidence type="ECO:0000256" key="6">
    <source>
        <dbReference type="SAM" id="MobiDB-lite"/>
    </source>
</evidence>
<dbReference type="AlphaFoldDB" id="A0AAJ7DX84"/>
<feature type="transmembrane region" description="Helical" evidence="7">
    <location>
        <begin position="949"/>
        <end position="971"/>
    </location>
</feature>
<dbReference type="KEGG" id="csol:105363701"/>
<evidence type="ECO:0000313" key="10">
    <source>
        <dbReference type="RefSeq" id="XP_011499753.1"/>
    </source>
</evidence>
<dbReference type="GO" id="GO:0008381">
    <property type="term" value="F:mechanosensitive monoatomic ion channel activity"/>
    <property type="evidence" value="ECO:0007669"/>
    <property type="project" value="TreeGrafter"/>
</dbReference>
<comment type="similarity">
    <text evidence="2">Belongs to the TMC family.</text>
</comment>
<feature type="region of interest" description="Disordered" evidence="6">
    <location>
        <begin position="15"/>
        <end position="101"/>
    </location>
</feature>
<proteinExistence type="inferred from homology"/>
<feature type="region of interest" description="Disordered" evidence="6">
    <location>
        <begin position="1045"/>
        <end position="1110"/>
    </location>
</feature>
<dbReference type="PANTHER" id="PTHR23302:SF40">
    <property type="entry name" value="TRANSMEMBRANE CHANNEL-LIKE PROTEIN"/>
    <property type="match status" value="1"/>
</dbReference>
<evidence type="ECO:0000256" key="4">
    <source>
        <dbReference type="ARBA" id="ARBA00022989"/>
    </source>
</evidence>
<evidence type="ECO:0000259" key="8">
    <source>
        <dbReference type="Pfam" id="PF07810"/>
    </source>
</evidence>
<keyword evidence="4 7" id="KW-1133">Transmembrane helix</keyword>
<accession>A0AAJ7DX84</accession>
<dbReference type="InterPro" id="IPR012496">
    <property type="entry name" value="TMC_dom"/>
</dbReference>
<evidence type="ECO:0000313" key="9">
    <source>
        <dbReference type="Proteomes" id="UP000695007"/>
    </source>
</evidence>
<dbReference type="Pfam" id="PF07810">
    <property type="entry name" value="TMC"/>
    <property type="match status" value="1"/>
</dbReference>
<evidence type="ECO:0000256" key="1">
    <source>
        <dbReference type="ARBA" id="ARBA00004141"/>
    </source>
</evidence>
<gene>
    <name evidence="10" type="primary">LOC105363701</name>
</gene>
<reference evidence="10" key="1">
    <citation type="submission" date="2025-08" db="UniProtKB">
        <authorList>
            <consortium name="RefSeq"/>
        </authorList>
    </citation>
    <scope>IDENTIFICATION</scope>
</reference>
<feature type="transmembrane region" description="Helical" evidence="7">
    <location>
        <begin position="389"/>
        <end position="411"/>
    </location>
</feature>
<evidence type="ECO:0000256" key="7">
    <source>
        <dbReference type="SAM" id="Phobius"/>
    </source>
</evidence>
<feature type="transmembrane region" description="Helical" evidence="7">
    <location>
        <begin position="220"/>
        <end position="238"/>
    </location>
</feature>
<dbReference type="RefSeq" id="XP_011499753.1">
    <property type="nucleotide sequence ID" value="XM_011501451.1"/>
</dbReference>
<feature type="transmembrane region" description="Helical" evidence="7">
    <location>
        <begin position="433"/>
        <end position="454"/>
    </location>
</feature>
<feature type="compositionally biased region" description="Basic and acidic residues" evidence="6">
    <location>
        <begin position="1083"/>
        <end position="1093"/>
    </location>
</feature>
<dbReference type="GO" id="GO:0005886">
    <property type="term" value="C:plasma membrane"/>
    <property type="evidence" value="ECO:0007669"/>
    <property type="project" value="InterPro"/>
</dbReference>
<keyword evidence="3 7" id="KW-0812">Transmembrane</keyword>
<feature type="compositionally biased region" description="Basic residues" evidence="6">
    <location>
        <begin position="58"/>
        <end position="70"/>
    </location>
</feature>
<dbReference type="PANTHER" id="PTHR23302">
    <property type="entry name" value="TRANSMEMBRANE CHANNEL-RELATED"/>
    <property type="match status" value="1"/>
</dbReference>
<dbReference type="InterPro" id="IPR038900">
    <property type="entry name" value="TMC"/>
</dbReference>